<protein>
    <submittedName>
        <fullName evidence="1">Uncharacterized protein</fullName>
    </submittedName>
</protein>
<comment type="caution">
    <text evidence="1">The sequence shown here is derived from an EMBL/GenBank/DDBJ whole genome shotgun (WGS) entry which is preliminary data.</text>
</comment>
<reference evidence="1 2" key="1">
    <citation type="submission" date="2024-05" db="EMBL/GenBank/DDBJ databases">
        <authorList>
            <person name="Wallberg A."/>
        </authorList>
    </citation>
    <scope>NUCLEOTIDE SEQUENCE [LARGE SCALE GENOMIC DNA]</scope>
</reference>
<dbReference type="Proteomes" id="UP001497623">
    <property type="component" value="Unassembled WGS sequence"/>
</dbReference>
<evidence type="ECO:0000313" key="1">
    <source>
        <dbReference type="EMBL" id="CAL4249585.1"/>
    </source>
</evidence>
<dbReference type="EMBL" id="CAXKWB010159275">
    <property type="protein sequence ID" value="CAL4249585.1"/>
    <property type="molecule type" value="Genomic_DNA"/>
</dbReference>
<keyword evidence="2" id="KW-1185">Reference proteome</keyword>
<name>A0AAV2SXB2_MEGNR</name>
<evidence type="ECO:0000313" key="2">
    <source>
        <dbReference type="Proteomes" id="UP001497623"/>
    </source>
</evidence>
<organism evidence="1 2">
    <name type="scientific">Meganyctiphanes norvegica</name>
    <name type="common">Northern krill</name>
    <name type="synonym">Thysanopoda norvegica</name>
    <dbReference type="NCBI Taxonomy" id="48144"/>
    <lineage>
        <taxon>Eukaryota</taxon>
        <taxon>Metazoa</taxon>
        <taxon>Ecdysozoa</taxon>
        <taxon>Arthropoda</taxon>
        <taxon>Crustacea</taxon>
        <taxon>Multicrustacea</taxon>
        <taxon>Malacostraca</taxon>
        <taxon>Eumalacostraca</taxon>
        <taxon>Eucarida</taxon>
        <taxon>Euphausiacea</taxon>
        <taxon>Euphausiidae</taxon>
        <taxon>Meganyctiphanes</taxon>
    </lineage>
</organism>
<dbReference type="AlphaFoldDB" id="A0AAV2SXB2"/>
<accession>A0AAV2SXB2</accession>
<sequence length="179" mass="20020">MDGVGGAIKSAIKDKIAYNPNSVIRNAEQILSYISEIPKISLGIYTNEDVDIISKQLPHPNNLEIKSNGIGISTVHEISYTKKDDNLINWKKLSSDSKYTIAKIMVKQTSKTKASPKKTLSTITNFFQSKNPKSVKNKLTFDGDKANADIKNVKNQLMITRKENTIVCIFMKTDFGDDY</sequence>
<proteinExistence type="predicted"/>
<gene>
    <name evidence="1" type="ORF">MNOR_LOCUS41581</name>
</gene>